<evidence type="ECO:0000256" key="2">
    <source>
        <dbReference type="ARBA" id="ARBA00022801"/>
    </source>
</evidence>
<dbReference type="InterPro" id="IPR001031">
    <property type="entry name" value="Thioesterase"/>
</dbReference>
<gene>
    <name evidence="4" type="ORF">GCM10022222_76660</name>
</gene>
<dbReference type="InterPro" id="IPR020802">
    <property type="entry name" value="TesA-like"/>
</dbReference>
<sequence length="246" mass="26927">MTDDLWLRRYHPVDDAAVRLVCLPHAGGSASFFHPLAKAVAPAADVVAVQYPGRQDRLAEQPLNSVEEIADGVTQALLPWLDLPVVLFGHSMGATIAYEVALRLEARGTRPRAVLVSGRRAPSRHVEKTVHLRDDDGLLAELERLDGTDVRVLQNSEMRDLILPALRADYTAVETYREDGSGPLTAPIHAHTGTEDPDAPVHDVQAWAAHTTGEFTLDTYPGGHFYLTDQIAELAAAVRRQIAARR</sequence>
<name>A0ABP6YDX6_9PSEU</name>
<keyword evidence="5" id="KW-1185">Reference proteome</keyword>
<dbReference type="RefSeq" id="WP_344868260.1">
    <property type="nucleotide sequence ID" value="NZ_BAAAZN010000025.1"/>
</dbReference>
<comment type="caution">
    <text evidence="4">The sequence shown here is derived from an EMBL/GenBank/DDBJ whole genome shotgun (WGS) entry which is preliminary data.</text>
</comment>
<dbReference type="PANTHER" id="PTHR11487:SF0">
    <property type="entry name" value="S-ACYL FATTY ACID SYNTHASE THIOESTERASE, MEDIUM CHAIN"/>
    <property type="match status" value="1"/>
</dbReference>
<feature type="domain" description="Thioesterase TesA-like" evidence="3">
    <location>
        <begin position="21"/>
        <end position="242"/>
    </location>
</feature>
<evidence type="ECO:0000313" key="5">
    <source>
        <dbReference type="Proteomes" id="UP001500689"/>
    </source>
</evidence>
<dbReference type="EMBL" id="BAAAZN010000025">
    <property type="protein sequence ID" value="GAA3580597.1"/>
    <property type="molecule type" value="Genomic_DNA"/>
</dbReference>
<dbReference type="GO" id="GO:0016787">
    <property type="term" value="F:hydrolase activity"/>
    <property type="evidence" value="ECO:0007669"/>
    <property type="project" value="UniProtKB-KW"/>
</dbReference>
<dbReference type="InterPro" id="IPR029058">
    <property type="entry name" value="AB_hydrolase_fold"/>
</dbReference>
<reference evidence="5" key="1">
    <citation type="journal article" date="2019" name="Int. J. Syst. Evol. Microbiol.">
        <title>The Global Catalogue of Microorganisms (GCM) 10K type strain sequencing project: providing services to taxonomists for standard genome sequencing and annotation.</title>
        <authorList>
            <consortium name="The Broad Institute Genomics Platform"/>
            <consortium name="The Broad Institute Genome Sequencing Center for Infectious Disease"/>
            <person name="Wu L."/>
            <person name="Ma J."/>
        </authorList>
    </citation>
    <scope>NUCLEOTIDE SEQUENCE [LARGE SCALE GENOMIC DNA]</scope>
    <source>
        <strain evidence="5">JCM 16898</strain>
    </source>
</reference>
<proteinExistence type="inferred from homology"/>
<dbReference type="Proteomes" id="UP001500689">
    <property type="component" value="Unassembled WGS sequence"/>
</dbReference>
<comment type="similarity">
    <text evidence="1">Belongs to the thioesterase family.</text>
</comment>
<dbReference type="Gene3D" id="3.40.50.1820">
    <property type="entry name" value="alpha/beta hydrolase"/>
    <property type="match status" value="1"/>
</dbReference>
<keyword evidence="2 4" id="KW-0378">Hydrolase</keyword>
<organism evidence="4 5">
    <name type="scientific">Amycolatopsis ultiminotia</name>
    <dbReference type="NCBI Taxonomy" id="543629"/>
    <lineage>
        <taxon>Bacteria</taxon>
        <taxon>Bacillati</taxon>
        <taxon>Actinomycetota</taxon>
        <taxon>Actinomycetes</taxon>
        <taxon>Pseudonocardiales</taxon>
        <taxon>Pseudonocardiaceae</taxon>
        <taxon>Amycolatopsis</taxon>
    </lineage>
</organism>
<dbReference type="Pfam" id="PF00975">
    <property type="entry name" value="Thioesterase"/>
    <property type="match status" value="1"/>
</dbReference>
<accession>A0ABP6YDX6</accession>
<evidence type="ECO:0000259" key="3">
    <source>
        <dbReference type="SMART" id="SM00824"/>
    </source>
</evidence>
<dbReference type="InterPro" id="IPR012223">
    <property type="entry name" value="TEII"/>
</dbReference>
<dbReference type="SMART" id="SM00824">
    <property type="entry name" value="PKS_TE"/>
    <property type="match status" value="1"/>
</dbReference>
<protein>
    <submittedName>
        <fullName evidence="4">Alpha/beta fold hydrolase</fullName>
    </submittedName>
</protein>
<evidence type="ECO:0000313" key="4">
    <source>
        <dbReference type="EMBL" id="GAA3580597.1"/>
    </source>
</evidence>
<dbReference type="PANTHER" id="PTHR11487">
    <property type="entry name" value="THIOESTERASE"/>
    <property type="match status" value="1"/>
</dbReference>
<evidence type="ECO:0000256" key="1">
    <source>
        <dbReference type="ARBA" id="ARBA00007169"/>
    </source>
</evidence>
<dbReference type="SUPFAM" id="SSF53474">
    <property type="entry name" value="alpha/beta-Hydrolases"/>
    <property type="match status" value="1"/>
</dbReference>